<dbReference type="AlphaFoldDB" id="A0A0B7ASV9"/>
<feature type="non-terminal residue" evidence="1">
    <location>
        <position position="85"/>
    </location>
</feature>
<organism evidence="1">
    <name type="scientific">Arion vulgaris</name>
    <dbReference type="NCBI Taxonomy" id="1028688"/>
    <lineage>
        <taxon>Eukaryota</taxon>
        <taxon>Metazoa</taxon>
        <taxon>Spiralia</taxon>
        <taxon>Lophotrochozoa</taxon>
        <taxon>Mollusca</taxon>
        <taxon>Gastropoda</taxon>
        <taxon>Heterobranchia</taxon>
        <taxon>Euthyneura</taxon>
        <taxon>Panpulmonata</taxon>
        <taxon>Eupulmonata</taxon>
        <taxon>Stylommatophora</taxon>
        <taxon>Helicina</taxon>
        <taxon>Arionoidea</taxon>
        <taxon>Arionidae</taxon>
        <taxon>Arion</taxon>
    </lineage>
</organism>
<name>A0A0B7ASV9_9EUPU</name>
<accession>A0A0B7ASV9</accession>
<protein>
    <submittedName>
        <fullName evidence="1">Uncharacterized protein</fullName>
    </submittedName>
</protein>
<sequence length="85" mass="9832">MFALCFIGVSIVLQSGLQDVKCSLRKLYSCCFSWQFTVLNRKIVVFTFSLTLPSWHRTLLELHQQTKNEVVCTVFNRTSEKKARG</sequence>
<evidence type="ECO:0000313" key="1">
    <source>
        <dbReference type="EMBL" id="CEK82985.1"/>
    </source>
</evidence>
<dbReference type="EMBL" id="HACG01036120">
    <property type="protein sequence ID" value="CEK82985.1"/>
    <property type="molecule type" value="Transcribed_RNA"/>
</dbReference>
<reference evidence="1" key="1">
    <citation type="submission" date="2014-12" db="EMBL/GenBank/DDBJ databases">
        <title>Insight into the proteome of Arion vulgaris.</title>
        <authorList>
            <person name="Aradska J."/>
            <person name="Bulat T."/>
            <person name="Smidak R."/>
            <person name="Sarate P."/>
            <person name="Gangsoo J."/>
            <person name="Sialana F."/>
            <person name="Bilban M."/>
            <person name="Lubec G."/>
        </authorList>
    </citation>
    <scope>NUCLEOTIDE SEQUENCE</scope>
    <source>
        <tissue evidence="1">Skin</tissue>
    </source>
</reference>
<gene>
    <name evidence="1" type="primary">ORF134593</name>
</gene>
<proteinExistence type="predicted"/>